<evidence type="ECO:0000256" key="8">
    <source>
        <dbReference type="SAM" id="Coils"/>
    </source>
</evidence>
<keyword evidence="4" id="KW-1134">Transmembrane beta strand</keyword>
<dbReference type="EMBL" id="JAESVB010000012">
    <property type="protein sequence ID" value="MCB8877349.1"/>
    <property type="molecule type" value="Genomic_DNA"/>
</dbReference>
<name>A0A964E0N8_9PROT</name>
<organism evidence="10 11">
    <name type="scientific">Acidisoma silvae</name>
    <dbReference type="NCBI Taxonomy" id="2802396"/>
    <lineage>
        <taxon>Bacteria</taxon>
        <taxon>Pseudomonadati</taxon>
        <taxon>Pseudomonadota</taxon>
        <taxon>Alphaproteobacteria</taxon>
        <taxon>Acetobacterales</taxon>
        <taxon>Acidocellaceae</taxon>
        <taxon>Acidisoma</taxon>
    </lineage>
</organism>
<dbReference type="NCBIfam" id="TIGR01844">
    <property type="entry name" value="type_I_sec_TolC"/>
    <property type="match status" value="1"/>
</dbReference>
<accession>A0A964E0N8</accession>
<reference evidence="10" key="1">
    <citation type="journal article" date="2021" name="Microorganisms">
        <title>Acidisoma silvae sp. nov. and Acidisomacellulosilytica sp. nov., Two Acidophilic Bacteria Isolated from Decaying Wood, Hydrolyzing Cellulose and Producing Poly-3-hydroxybutyrate.</title>
        <authorList>
            <person name="Mieszkin S."/>
            <person name="Pouder E."/>
            <person name="Uroz S."/>
            <person name="Simon-Colin C."/>
            <person name="Alain K."/>
        </authorList>
    </citation>
    <scope>NUCLEOTIDE SEQUENCE</scope>
    <source>
        <strain evidence="10">HW T2.11</strain>
    </source>
</reference>
<feature type="signal peptide" evidence="9">
    <location>
        <begin position="1"/>
        <end position="22"/>
    </location>
</feature>
<keyword evidence="11" id="KW-1185">Reference proteome</keyword>
<dbReference type="SUPFAM" id="SSF56954">
    <property type="entry name" value="Outer membrane efflux proteins (OEP)"/>
    <property type="match status" value="1"/>
</dbReference>
<evidence type="ECO:0000256" key="6">
    <source>
        <dbReference type="ARBA" id="ARBA00023136"/>
    </source>
</evidence>
<dbReference type="PANTHER" id="PTHR30026:SF22">
    <property type="entry name" value="OUTER MEMBRANE EFFLUX PROTEIN"/>
    <property type="match status" value="1"/>
</dbReference>
<evidence type="ECO:0000256" key="5">
    <source>
        <dbReference type="ARBA" id="ARBA00022692"/>
    </source>
</evidence>
<keyword evidence="3" id="KW-0813">Transport</keyword>
<dbReference type="RefSeq" id="WP_227323001.1">
    <property type="nucleotide sequence ID" value="NZ_JAESVB010000012.1"/>
</dbReference>
<dbReference type="PANTHER" id="PTHR30026">
    <property type="entry name" value="OUTER MEMBRANE PROTEIN TOLC"/>
    <property type="match status" value="1"/>
</dbReference>
<evidence type="ECO:0000256" key="9">
    <source>
        <dbReference type="SAM" id="SignalP"/>
    </source>
</evidence>
<dbReference type="InterPro" id="IPR010130">
    <property type="entry name" value="T1SS_OMP_TolC"/>
</dbReference>
<evidence type="ECO:0000256" key="2">
    <source>
        <dbReference type="ARBA" id="ARBA00007613"/>
    </source>
</evidence>
<reference evidence="10" key="2">
    <citation type="submission" date="2021-01" db="EMBL/GenBank/DDBJ databases">
        <authorList>
            <person name="Mieszkin S."/>
            <person name="Pouder E."/>
            <person name="Alain K."/>
        </authorList>
    </citation>
    <scope>NUCLEOTIDE SEQUENCE</scope>
    <source>
        <strain evidence="10">HW T2.11</strain>
    </source>
</reference>
<evidence type="ECO:0000256" key="1">
    <source>
        <dbReference type="ARBA" id="ARBA00004442"/>
    </source>
</evidence>
<keyword evidence="9" id="KW-0732">Signal</keyword>
<comment type="subcellular location">
    <subcellularLocation>
        <location evidence="1">Cell outer membrane</location>
    </subcellularLocation>
</comment>
<dbReference type="GO" id="GO:1990281">
    <property type="term" value="C:efflux pump complex"/>
    <property type="evidence" value="ECO:0007669"/>
    <property type="project" value="TreeGrafter"/>
</dbReference>
<comment type="caution">
    <text evidence="10">The sequence shown here is derived from an EMBL/GenBank/DDBJ whole genome shotgun (WGS) entry which is preliminary data.</text>
</comment>
<evidence type="ECO:0000256" key="4">
    <source>
        <dbReference type="ARBA" id="ARBA00022452"/>
    </source>
</evidence>
<evidence type="ECO:0000313" key="10">
    <source>
        <dbReference type="EMBL" id="MCB8877349.1"/>
    </source>
</evidence>
<keyword evidence="7" id="KW-0998">Cell outer membrane</keyword>
<protein>
    <submittedName>
        <fullName evidence="10">TolC family outer membrane protein</fullName>
    </submittedName>
</protein>
<feature type="chain" id="PRO_5037420570" evidence="9">
    <location>
        <begin position="23"/>
        <end position="481"/>
    </location>
</feature>
<keyword evidence="5" id="KW-0812">Transmembrane</keyword>
<feature type="coiled-coil region" evidence="8">
    <location>
        <begin position="160"/>
        <end position="218"/>
    </location>
</feature>
<dbReference type="GO" id="GO:0015288">
    <property type="term" value="F:porin activity"/>
    <property type="evidence" value="ECO:0007669"/>
    <property type="project" value="TreeGrafter"/>
</dbReference>
<keyword evidence="8" id="KW-0175">Coiled coil</keyword>
<dbReference type="GO" id="GO:0009279">
    <property type="term" value="C:cell outer membrane"/>
    <property type="evidence" value="ECO:0007669"/>
    <property type="project" value="UniProtKB-SubCell"/>
</dbReference>
<dbReference type="GO" id="GO:0015562">
    <property type="term" value="F:efflux transmembrane transporter activity"/>
    <property type="evidence" value="ECO:0007669"/>
    <property type="project" value="InterPro"/>
</dbReference>
<gene>
    <name evidence="10" type="ORF">ASILVAE211_19290</name>
</gene>
<comment type="similarity">
    <text evidence="2">Belongs to the outer membrane factor (OMF) (TC 1.B.17) family.</text>
</comment>
<keyword evidence="6" id="KW-0472">Membrane</keyword>
<dbReference type="Gene3D" id="1.20.1600.10">
    <property type="entry name" value="Outer membrane efflux proteins (OEP)"/>
    <property type="match status" value="1"/>
</dbReference>
<dbReference type="AlphaFoldDB" id="A0A964E0N8"/>
<dbReference type="InterPro" id="IPR051906">
    <property type="entry name" value="TolC-like"/>
</dbReference>
<evidence type="ECO:0000313" key="11">
    <source>
        <dbReference type="Proteomes" id="UP000708298"/>
    </source>
</evidence>
<dbReference type="InterPro" id="IPR003423">
    <property type="entry name" value="OMP_efflux"/>
</dbReference>
<evidence type="ECO:0000256" key="3">
    <source>
        <dbReference type="ARBA" id="ARBA00022448"/>
    </source>
</evidence>
<sequence>MVSRISILIGLGFLASALPASAQTLEQSLAAAYANNPTLQSERANLRATDEGVPAALAGWRPTVTLQGTAGYIQGNAVASGSTLGNGGTGTSTLTENRDVASVGATITENVYNGGGTKAATAQAKNKVMAERANLINVEQTVFSNVVQAYVTVIEDQQLLALAINNAQVLKEQLKATQDRFSVGEITRTDVAQSESALAQAEAEVQTARGTLQTSRAQFRAVVGLEPAKLTPPQPMALPVQNKKQAADYAANNNPLVVQALFTQASSADGVNVAWAKLMPQLSLEGTVYKQINQSESGYVSNGAEVLAQLTVPIYQGGSEYAAIRQAVQQREYSRQQVELQRRTAIQNAEQYWETLVATRATITSTRAEIAANEIALDGTEREAIVGSRTTLDVLNAQQLLLQSQVTLVQNLANLVIASYNVATAMGRFTARDVGLHVPLYDDTTYYNAVKNAWAGTGDPTANTVGDANGSPSDNLSNNNQ</sequence>
<proteinExistence type="inferred from homology"/>
<dbReference type="Proteomes" id="UP000708298">
    <property type="component" value="Unassembled WGS sequence"/>
</dbReference>
<evidence type="ECO:0000256" key="7">
    <source>
        <dbReference type="ARBA" id="ARBA00023237"/>
    </source>
</evidence>
<dbReference type="Pfam" id="PF02321">
    <property type="entry name" value="OEP"/>
    <property type="match status" value="2"/>
</dbReference>